<evidence type="ECO:0008006" key="2">
    <source>
        <dbReference type="Google" id="ProtNLM"/>
    </source>
</evidence>
<proteinExistence type="predicted"/>
<dbReference type="AlphaFoldDB" id="A0A382LUU7"/>
<feature type="non-terminal residue" evidence="1">
    <location>
        <position position="1"/>
    </location>
</feature>
<dbReference type="SUPFAM" id="SSF50494">
    <property type="entry name" value="Trypsin-like serine proteases"/>
    <property type="match status" value="1"/>
</dbReference>
<organism evidence="1">
    <name type="scientific">marine metagenome</name>
    <dbReference type="NCBI Taxonomy" id="408172"/>
    <lineage>
        <taxon>unclassified sequences</taxon>
        <taxon>metagenomes</taxon>
        <taxon>ecological metagenomes</taxon>
    </lineage>
</organism>
<dbReference type="EMBL" id="UINC01089356">
    <property type="protein sequence ID" value="SVC40388.1"/>
    <property type="molecule type" value="Genomic_DNA"/>
</dbReference>
<dbReference type="Gene3D" id="2.40.10.10">
    <property type="entry name" value="Trypsin-like serine proteases"/>
    <property type="match status" value="1"/>
</dbReference>
<sequence>VQPGNSGGPIYDSGGNIVGVVISQLDKRMMEKAIGSLPENVNFGIKASTVRQFLTSSGLPSKKSERTEEKSTEQLAEIAKNQALMVMCLQ</sequence>
<dbReference type="InterPro" id="IPR043504">
    <property type="entry name" value="Peptidase_S1_PA_chymotrypsin"/>
</dbReference>
<gene>
    <name evidence="1" type="ORF">METZ01_LOCUS293242</name>
</gene>
<dbReference type="InterPro" id="IPR009003">
    <property type="entry name" value="Peptidase_S1_PA"/>
</dbReference>
<protein>
    <recommendedName>
        <fullName evidence="2">Serine protease</fullName>
    </recommendedName>
</protein>
<accession>A0A382LUU7</accession>
<evidence type="ECO:0000313" key="1">
    <source>
        <dbReference type="EMBL" id="SVC40388.1"/>
    </source>
</evidence>
<reference evidence="1" key="1">
    <citation type="submission" date="2018-05" db="EMBL/GenBank/DDBJ databases">
        <authorList>
            <person name="Lanie J.A."/>
            <person name="Ng W.-L."/>
            <person name="Kazmierczak K.M."/>
            <person name="Andrzejewski T.M."/>
            <person name="Davidsen T.M."/>
            <person name="Wayne K.J."/>
            <person name="Tettelin H."/>
            <person name="Glass J.I."/>
            <person name="Rusch D."/>
            <person name="Podicherti R."/>
            <person name="Tsui H.-C.T."/>
            <person name="Winkler M.E."/>
        </authorList>
    </citation>
    <scope>NUCLEOTIDE SEQUENCE</scope>
</reference>
<name>A0A382LUU7_9ZZZZ</name>